<name>A0A101AE42_9MYCO</name>
<dbReference type="Proteomes" id="UP000053707">
    <property type="component" value="Unassembled WGS sequence"/>
</dbReference>
<dbReference type="PANTHER" id="PTHR31009">
    <property type="entry name" value="S-ADENOSYL-L-METHIONINE:CARBOXYL METHYLTRANSFERASE FAMILY PROTEIN"/>
    <property type="match status" value="1"/>
</dbReference>
<dbReference type="Gene3D" id="3.40.50.150">
    <property type="entry name" value="Vaccinia Virus protein VP39"/>
    <property type="match status" value="1"/>
</dbReference>
<dbReference type="EMBL" id="LQIR01000001">
    <property type="protein sequence ID" value="KUI21311.1"/>
    <property type="molecule type" value="Genomic_DNA"/>
</dbReference>
<dbReference type="GO" id="GO:0008168">
    <property type="term" value="F:methyltransferase activity"/>
    <property type="evidence" value="ECO:0007669"/>
    <property type="project" value="UniProtKB-KW"/>
</dbReference>
<dbReference type="Pfam" id="PF03492">
    <property type="entry name" value="Methyltransf_7"/>
    <property type="match status" value="1"/>
</dbReference>
<comment type="caution">
    <text evidence="3">The sequence shown here is derived from an EMBL/GenBank/DDBJ whole genome shotgun (WGS) entry which is preliminary data.</text>
</comment>
<evidence type="ECO:0000313" key="4">
    <source>
        <dbReference type="Proteomes" id="UP000053707"/>
    </source>
</evidence>
<proteinExistence type="predicted"/>
<keyword evidence="3" id="KW-0808">Transferase</keyword>
<gene>
    <name evidence="3" type="ORF">AU192_12910</name>
</gene>
<evidence type="ECO:0000313" key="3">
    <source>
        <dbReference type="EMBL" id="KUI21311.1"/>
    </source>
</evidence>
<keyword evidence="2" id="KW-0460">Magnesium</keyword>
<dbReference type="InterPro" id="IPR005299">
    <property type="entry name" value="MeTrfase_7"/>
</dbReference>
<dbReference type="Gene3D" id="1.10.1200.270">
    <property type="entry name" value="Methyltransferase, alpha-helical capping domain"/>
    <property type="match status" value="1"/>
</dbReference>
<evidence type="ECO:0000256" key="2">
    <source>
        <dbReference type="ARBA" id="ARBA00022842"/>
    </source>
</evidence>
<evidence type="ECO:0000256" key="1">
    <source>
        <dbReference type="ARBA" id="ARBA00022723"/>
    </source>
</evidence>
<organism evidence="3 4">
    <name type="scientific">Mycobacterium lehmannii</name>
    <dbReference type="NCBI Taxonomy" id="2048550"/>
    <lineage>
        <taxon>Bacteria</taxon>
        <taxon>Bacillati</taxon>
        <taxon>Actinomycetota</taxon>
        <taxon>Actinomycetes</taxon>
        <taxon>Mycobacteriales</taxon>
        <taxon>Mycobacteriaceae</taxon>
        <taxon>Mycobacterium</taxon>
    </lineage>
</organism>
<keyword evidence="1" id="KW-0479">Metal-binding</keyword>
<dbReference type="GO" id="GO:0032259">
    <property type="term" value="P:methylation"/>
    <property type="evidence" value="ECO:0007669"/>
    <property type="project" value="UniProtKB-KW"/>
</dbReference>
<keyword evidence="4" id="KW-1185">Reference proteome</keyword>
<dbReference type="AlphaFoldDB" id="A0A101AE42"/>
<keyword evidence="3" id="KW-0489">Methyltransferase</keyword>
<dbReference type="InterPro" id="IPR042086">
    <property type="entry name" value="MeTrfase_capping"/>
</dbReference>
<dbReference type="GO" id="GO:0046872">
    <property type="term" value="F:metal ion binding"/>
    <property type="evidence" value="ECO:0007669"/>
    <property type="project" value="UniProtKB-KW"/>
</dbReference>
<reference evidence="3 4" key="1">
    <citation type="submission" date="2016-01" db="EMBL/GenBank/DDBJ databases">
        <authorList>
            <consortium name="TB Trials Study Group"/>
            <person name="Sutton G."/>
            <person name="Brinkac L."/>
            <person name="Sanka R."/>
            <person name="Adams M."/>
            <person name="Lau E.L."/>
            <person name="Macaden R."/>
            <person name="Grewal H.M.S."/>
        </authorList>
    </citation>
    <scope>NUCLEOTIDE SEQUENCE [LARGE SCALE GENOMIC DNA]</scope>
    <source>
        <strain evidence="3 4">IS-1744</strain>
    </source>
</reference>
<dbReference type="RefSeq" id="WP_064394104.1">
    <property type="nucleotide sequence ID" value="NZ_LQIR01000001.1"/>
</dbReference>
<dbReference type="InterPro" id="IPR029063">
    <property type="entry name" value="SAM-dependent_MTases_sf"/>
</dbReference>
<sequence length="362" mass="39436">MPESSIVVRPEPIESGSYTAGSRLQAAGLQGAIKLFEEAAAAVPIPRPPQPFVIADYGASTGHNSLLPICAAIAVVRKRTRTDHPTLVVHTDVPDNDFTALFRTLAEDPDTYLSKDSAAFASAIGRSFYSQIMPSSSVILGWSSWAIHWLSRVPAPIPDHVHVAYSRDETVRAAYARQAATDWHEFIAFRGRELRRGGRLVVMTTAVDDNGEVGYRKVLGALVDAIDELAADGLLTADEVHRMGIPIVGRREQDFLAPFAPKGRFEQLEIEHLEIFDAGDRFWQQYQVDGNATTFGAQWASFARAAVFPMLATALEGGAADPRTAEVFDRLEAGLAARLAAAPEKTQIPMAHLVLTKKPRNP</sequence>
<accession>A0A101AE42</accession>
<protein>
    <submittedName>
        <fullName evidence="3">SAM-dependent methyltransferase</fullName>
    </submittedName>
</protein>
<dbReference type="SUPFAM" id="SSF53335">
    <property type="entry name" value="S-adenosyl-L-methionine-dependent methyltransferases"/>
    <property type="match status" value="1"/>
</dbReference>